<keyword evidence="1" id="KW-0175">Coiled coil</keyword>
<name>C1KFK7_9CAUD</name>
<dbReference type="GeneID" id="7750952"/>
<keyword evidence="2" id="KW-1133">Transmembrane helix</keyword>
<accession>C1KFK7</accession>
<gene>
    <name evidence="3" type="ORF">lb338_phage_97</name>
</gene>
<keyword evidence="2" id="KW-0472">Membrane</keyword>
<keyword evidence="4" id="KW-1185">Reference proteome</keyword>
<proteinExistence type="predicted"/>
<sequence>MENKDKEIDTKLVEKLNDVIEKLEEYRPSQVSESDLDDLQDSIRDIRGEVDTLKENYHSLDKQTVEFINRLDSLEESIKNYQKNEGMSDDKVRAVVGNFVSVLIGSVLAYVFSQLKQW</sequence>
<dbReference type="Proteomes" id="UP000001878">
    <property type="component" value="Segment"/>
</dbReference>
<evidence type="ECO:0000256" key="1">
    <source>
        <dbReference type="SAM" id="Coils"/>
    </source>
</evidence>
<evidence type="ECO:0000256" key="2">
    <source>
        <dbReference type="SAM" id="Phobius"/>
    </source>
</evidence>
<protein>
    <submittedName>
        <fullName evidence="3">Uncharacterized protein</fullName>
    </submittedName>
</protein>
<evidence type="ECO:0000313" key="4">
    <source>
        <dbReference type="Proteomes" id="UP000001878"/>
    </source>
</evidence>
<feature type="coiled-coil region" evidence="1">
    <location>
        <begin position="36"/>
        <end position="84"/>
    </location>
</feature>
<reference evidence="3 4" key="1">
    <citation type="journal article" date="2009" name="Gene">
        <title>Genome of a virulent bacteriophage Lb338-1 that lyses the probiotic Lactobacillus paracasei cheese strain.</title>
        <authorList>
            <person name="Alemayehu D."/>
            <person name="Ross R.P."/>
            <person name="O'Sullivan O."/>
            <person name="Coffey A."/>
            <person name="Stanton C."/>
            <person name="Fitzgerald G.F."/>
            <person name="McAuliffe O."/>
        </authorList>
    </citation>
    <scope>NUCLEOTIDE SEQUENCE [LARGE SCALE GENOMIC DNA]</scope>
    <source>
        <strain evidence="3">Lb338-1</strain>
    </source>
</reference>
<evidence type="ECO:0000313" key="3">
    <source>
        <dbReference type="EMBL" id="ACO37018.1"/>
    </source>
</evidence>
<dbReference type="EMBL" id="FJ822135">
    <property type="protein sequence ID" value="ACO37018.1"/>
    <property type="molecule type" value="Genomic_DNA"/>
</dbReference>
<feature type="transmembrane region" description="Helical" evidence="2">
    <location>
        <begin position="92"/>
        <end position="112"/>
    </location>
</feature>
<keyword evidence="2" id="KW-0812">Transmembrane</keyword>
<dbReference type="KEGG" id="vg:7750952"/>
<dbReference type="RefSeq" id="YP_002790776.1">
    <property type="nucleotide sequence ID" value="NC_012530.1"/>
</dbReference>
<organism evidence="3 4">
    <name type="scientific">Lactobacillus phage Lb338-1</name>
    <dbReference type="NCBI Taxonomy" id="2892342"/>
    <lineage>
        <taxon>Viruses</taxon>
        <taxon>Duplodnaviria</taxon>
        <taxon>Heunggongvirae</taxon>
        <taxon>Uroviricota</taxon>
        <taxon>Caudoviricetes</taxon>
        <taxon>Herelleviridae</taxon>
        <taxon>Mooreparkvirus</taxon>
        <taxon>Mooreparkvirus Lb3381</taxon>
    </lineage>
</organism>